<reference evidence="7" key="1">
    <citation type="submission" date="2022-11" db="EMBL/GenBank/DDBJ databases">
        <title>Centuries of genome instability and evolution in soft-shell clam transmissible cancer (bioRxiv).</title>
        <authorList>
            <person name="Hart S.F.M."/>
            <person name="Yonemitsu M.A."/>
            <person name="Giersch R.M."/>
            <person name="Beal B.F."/>
            <person name="Arriagada G."/>
            <person name="Davis B.W."/>
            <person name="Ostrander E.A."/>
            <person name="Goff S.P."/>
            <person name="Metzger M.J."/>
        </authorList>
    </citation>
    <scope>NUCLEOTIDE SEQUENCE</scope>
    <source>
        <strain evidence="7">MELC-2E11</strain>
        <tissue evidence="7">Siphon/mantle</tissue>
    </source>
</reference>
<name>A0ABY7DNH6_MYAAR</name>
<feature type="signal peptide" evidence="4">
    <location>
        <begin position="1"/>
        <end position="21"/>
    </location>
</feature>
<feature type="disulfide bond" evidence="3">
    <location>
        <begin position="105"/>
        <end position="115"/>
    </location>
</feature>
<dbReference type="Pfam" id="PF00431">
    <property type="entry name" value="CUB"/>
    <property type="match status" value="1"/>
</dbReference>
<evidence type="ECO:0000256" key="2">
    <source>
        <dbReference type="ARBA" id="ARBA00023157"/>
    </source>
</evidence>
<proteinExistence type="predicted"/>
<dbReference type="SUPFAM" id="SSF49854">
    <property type="entry name" value="Spermadhesin, CUB domain"/>
    <property type="match status" value="1"/>
</dbReference>
<dbReference type="SUPFAM" id="SSF56487">
    <property type="entry name" value="SRCR-like"/>
    <property type="match status" value="1"/>
</dbReference>
<sequence>METFDLLVVVAMAVLVGDSRSFTADSGELFVVEVLTSGMHRQCVISSVTMGTHCDNISEHNSRTPLRPVVHDVRVSSPHRSPTYYRSYYIEGQGYGAIMIEDLQCRGGEWSLAQCDSGPWLSNNYCSHYDDVGVDCSANSPNCGGYFNGWSGYIASPNYPYQYDNNLRCTYHISVPSGHVRNFNSCSWNKLERYGDLLYRAHNDCSVNHGRVCRIGRV</sequence>
<feature type="domain" description="CUB" evidence="5">
    <location>
        <begin position="143"/>
        <end position="218"/>
    </location>
</feature>
<evidence type="ECO:0000313" key="7">
    <source>
        <dbReference type="EMBL" id="WAQ99254.1"/>
    </source>
</evidence>
<evidence type="ECO:0000256" key="1">
    <source>
        <dbReference type="ARBA" id="ARBA00022737"/>
    </source>
</evidence>
<dbReference type="InterPro" id="IPR036772">
    <property type="entry name" value="SRCR-like_dom_sf"/>
</dbReference>
<keyword evidence="1" id="KW-0677">Repeat</keyword>
<dbReference type="InterPro" id="IPR001190">
    <property type="entry name" value="SRCR"/>
</dbReference>
<dbReference type="Pfam" id="PF00530">
    <property type="entry name" value="SRCR"/>
    <property type="match status" value="1"/>
</dbReference>
<dbReference type="Gene3D" id="3.10.250.10">
    <property type="entry name" value="SRCR-like domain"/>
    <property type="match status" value="1"/>
</dbReference>
<evidence type="ECO:0000313" key="8">
    <source>
        <dbReference type="Proteomes" id="UP001164746"/>
    </source>
</evidence>
<accession>A0ABY7DNH6</accession>
<dbReference type="EMBL" id="CP111014">
    <property type="protein sequence ID" value="WAQ99254.1"/>
    <property type="molecule type" value="Genomic_DNA"/>
</dbReference>
<dbReference type="SMART" id="SM00202">
    <property type="entry name" value="SR"/>
    <property type="match status" value="1"/>
</dbReference>
<protein>
    <submittedName>
        <fullName evidence="7">DMBT1-like protein</fullName>
    </submittedName>
</protein>
<feature type="domain" description="SRCR" evidence="6">
    <location>
        <begin position="13"/>
        <end position="137"/>
    </location>
</feature>
<evidence type="ECO:0000259" key="6">
    <source>
        <dbReference type="PROSITE" id="PS50287"/>
    </source>
</evidence>
<comment type="caution">
    <text evidence="3">Lacks conserved residue(s) required for the propagation of feature annotation.</text>
</comment>
<dbReference type="Proteomes" id="UP001164746">
    <property type="component" value="Chromosome 3"/>
</dbReference>
<keyword evidence="8" id="KW-1185">Reference proteome</keyword>
<dbReference type="InterPro" id="IPR035914">
    <property type="entry name" value="Sperma_CUB_dom_sf"/>
</dbReference>
<feature type="chain" id="PRO_5045504813" evidence="4">
    <location>
        <begin position="22"/>
        <end position="218"/>
    </location>
</feature>
<evidence type="ECO:0000256" key="4">
    <source>
        <dbReference type="SAM" id="SignalP"/>
    </source>
</evidence>
<dbReference type="PANTHER" id="PTHR24251">
    <property type="entry name" value="OVOCHYMASE-RELATED"/>
    <property type="match status" value="1"/>
</dbReference>
<evidence type="ECO:0000256" key="3">
    <source>
        <dbReference type="PROSITE-ProRule" id="PRU00196"/>
    </source>
</evidence>
<dbReference type="PANTHER" id="PTHR24251:SF30">
    <property type="entry name" value="MEMBRANE FRIZZLED-RELATED PROTEIN"/>
    <property type="match status" value="1"/>
</dbReference>
<dbReference type="PROSITE" id="PS01180">
    <property type="entry name" value="CUB"/>
    <property type="match status" value="1"/>
</dbReference>
<dbReference type="InterPro" id="IPR000859">
    <property type="entry name" value="CUB_dom"/>
</dbReference>
<keyword evidence="2 3" id="KW-1015">Disulfide bond</keyword>
<dbReference type="CDD" id="cd00041">
    <property type="entry name" value="CUB"/>
    <property type="match status" value="1"/>
</dbReference>
<gene>
    <name evidence="7" type="ORF">MAR_023627</name>
</gene>
<keyword evidence="4" id="KW-0732">Signal</keyword>
<organism evidence="7 8">
    <name type="scientific">Mya arenaria</name>
    <name type="common">Soft-shell clam</name>
    <dbReference type="NCBI Taxonomy" id="6604"/>
    <lineage>
        <taxon>Eukaryota</taxon>
        <taxon>Metazoa</taxon>
        <taxon>Spiralia</taxon>
        <taxon>Lophotrochozoa</taxon>
        <taxon>Mollusca</taxon>
        <taxon>Bivalvia</taxon>
        <taxon>Autobranchia</taxon>
        <taxon>Heteroconchia</taxon>
        <taxon>Euheterodonta</taxon>
        <taxon>Imparidentia</taxon>
        <taxon>Neoheterodontei</taxon>
        <taxon>Myida</taxon>
        <taxon>Myoidea</taxon>
        <taxon>Myidae</taxon>
        <taxon>Mya</taxon>
    </lineage>
</organism>
<dbReference type="Gene3D" id="2.60.120.290">
    <property type="entry name" value="Spermadhesin, CUB domain"/>
    <property type="match status" value="1"/>
</dbReference>
<dbReference type="PROSITE" id="PS50287">
    <property type="entry name" value="SRCR_2"/>
    <property type="match status" value="1"/>
</dbReference>
<evidence type="ECO:0000259" key="5">
    <source>
        <dbReference type="PROSITE" id="PS01180"/>
    </source>
</evidence>